<organism evidence="3 4">
    <name type="scientific">Candidatus Amphirhobacter heronislandensis</name>
    <dbReference type="NCBI Taxonomy" id="1732024"/>
    <lineage>
        <taxon>Bacteria</taxon>
        <taxon>Pseudomonadati</taxon>
        <taxon>Pseudomonadota</taxon>
        <taxon>Gammaproteobacteria</taxon>
        <taxon>Candidatus Tethybacterales</taxon>
        <taxon>Candidatus Tethybacteraceae</taxon>
        <taxon>Candidatus Amphirhobacter</taxon>
    </lineage>
</organism>
<proteinExistence type="predicted"/>
<evidence type="ECO:0000313" key="3">
    <source>
        <dbReference type="EMBL" id="MBF2734682.1"/>
    </source>
</evidence>
<keyword evidence="4" id="KW-1185">Reference proteome</keyword>
<sequence>MSPAAARPSPSLLRDLAALGRLPAGADYRDAAVFRGLLAAWTAAATSRPLAVFAYASLLWDCDFVPRRRTAARLHGFARRPCIYSTCYRGTPRRPGLVLGLDRGGSCTGMALALPAQPAAALRALFEREVFQGVYYPRLVAPRPLAGGAAIACLAFVSNPLSKAYAPDLAPAEIRRIIATARGRRGPCVDYWRSTCARLRELGGGADLERHLPA</sequence>
<dbReference type="PANTHER" id="PTHR12192">
    <property type="entry name" value="CATION TRANSPORT PROTEIN CHAC-RELATED"/>
    <property type="match status" value="1"/>
</dbReference>
<dbReference type="Proteomes" id="UP000604381">
    <property type="component" value="Unassembled WGS sequence"/>
</dbReference>
<comment type="caution">
    <text evidence="3">The sequence shown here is derived from an EMBL/GenBank/DDBJ whole genome shotgun (WGS) entry which is preliminary data.</text>
</comment>
<dbReference type="EMBL" id="JADHEI010000013">
    <property type="protein sequence ID" value="MBF2734682.1"/>
    <property type="molecule type" value="Genomic_DNA"/>
</dbReference>
<dbReference type="GO" id="GO:0061928">
    <property type="term" value="F:glutathione specific gamma-glutamylcyclotransferase activity"/>
    <property type="evidence" value="ECO:0007669"/>
    <property type="project" value="UniProtKB-EC"/>
</dbReference>
<dbReference type="GO" id="GO:0005737">
    <property type="term" value="C:cytoplasm"/>
    <property type="evidence" value="ECO:0007669"/>
    <property type="project" value="TreeGrafter"/>
</dbReference>
<dbReference type="AlphaFoldDB" id="A0A930UDY9"/>
<dbReference type="Gene3D" id="3.10.490.10">
    <property type="entry name" value="Gamma-glutamyl cyclotransferase-like"/>
    <property type="match status" value="1"/>
</dbReference>
<gene>
    <name evidence="3" type="ORF">ISN26_01065</name>
</gene>
<dbReference type="PANTHER" id="PTHR12192:SF2">
    <property type="entry name" value="GLUTATHIONE-SPECIFIC GAMMA-GLUTAMYLCYCLOTRANSFERASE 2"/>
    <property type="match status" value="1"/>
</dbReference>
<evidence type="ECO:0000256" key="1">
    <source>
        <dbReference type="ARBA" id="ARBA00012344"/>
    </source>
</evidence>
<dbReference type="InterPro" id="IPR036568">
    <property type="entry name" value="GGCT-like_sf"/>
</dbReference>
<dbReference type="EC" id="4.3.2.7" evidence="1"/>
<keyword evidence="2" id="KW-0456">Lyase</keyword>
<reference evidence="3" key="1">
    <citation type="submission" date="2020-10" db="EMBL/GenBank/DDBJ databases">
        <title>An improved Amphimedon queenslandica hologenome assembly reveals how three proteobacterial symbionts can extend the metabolic phenotypic of their marine sponge host.</title>
        <authorList>
            <person name="Degnan B."/>
            <person name="Degnan S."/>
            <person name="Xiang X."/>
        </authorList>
    </citation>
    <scope>NUCLEOTIDE SEQUENCE</scope>
    <source>
        <strain evidence="3">AqS2</strain>
    </source>
</reference>
<name>A0A930UDY9_9GAMM</name>
<evidence type="ECO:0000256" key="2">
    <source>
        <dbReference type="ARBA" id="ARBA00023239"/>
    </source>
</evidence>
<dbReference type="SUPFAM" id="SSF110857">
    <property type="entry name" value="Gamma-glutamyl cyclotransferase-like"/>
    <property type="match status" value="1"/>
</dbReference>
<accession>A0A930UDY9</accession>
<dbReference type="Pfam" id="PF04752">
    <property type="entry name" value="ChaC"/>
    <property type="match status" value="1"/>
</dbReference>
<protein>
    <recommendedName>
        <fullName evidence="1">glutathione-specific gamma-glutamylcyclotransferase</fullName>
        <ecNumber evidence="1">4.3.2.7</ecNumber>
    </recommendedName>
</protein>
<dbReference type="GO" id="GO:0006751">
    <property type="term" value="P:glutathione catabolic process"/>
    <property type="evidence" value="ECO:0007669"/>
    <property type="project" value="InterPro"/>
</dbReference>
<evidence type="ECO:0000313" key="4">
    <source>
        <dbReference type="Proteomes" id="UP000604381"/>
    </source>
</evidence>
<dbReference type="InterPro" id="IPR006840">
    <property type="entry name" value="ChaC"/>
</dbReference>